<protein>
    <submittedName>
        <fullName evidence="2">Uncharacterized protein</fullName>
    </submittedName>
</protein>
<dbReference type="InterPro" id="IPR040958">
    <property type="entry name" value="SNAD1"/>
</dbReference>
<organism evidence="2 3">
    <name type="scientific">Eleutherodactylus coqui</name>
    <name type="common">Puerto Rican coqui</name>
    <dbReference type="NCBI Taxonomy" id="57060"/>
    <lineage>
        <taxon>Eukaryota</taxon>
        <taxon>Metazoa</taxon>
        <taxon>Chordata</taxon>
        <taxon>Craniata</taxon>
        <taxon>Vertebrata</taxon>
        <taxon>Euteleostomi</taxon>
        <taxon>Amphibia</taxon>
        <taxon>Batrachia</taxon>
        <taxon>Anura</taxon>
        <taxon>Neobatrachia</taxon>
        <taxon>Hyloidea</taxon>
        <taxon>Eleutherodactylidae</taxon>
        <taxon>Eleutherodactylinae</taxon>
        <taxon>Eleutherodactylus</taxon>
        <taxon>Eleutherodactylus</taxon>
    </lineage>
</organism>
<gene>
    <name evidence="2" type="ORF">GDO78_016618</name>
</gene>
<dbReference type="Proteomes" id="UP000770717">
    <property type="component" value="Unassembled WGS sequence"/>
</dbReference>
<comment type="caution">
    <text evidence="2">The sequence shown here is derived from an EMBL/GenBank/DDBJ whole genome shotgun (WGS) entry which is preliminary data.</text>
</comment>
<name>A0A8J6EBF2_ELECQ</name>
<dbReference type="AlphaFoldDB" id="A0A8J6EBF2"/>
<accession>A0A8J6EBF2</accession>
<proteinExistence type="predicted"/>
<dbReference type="OrthoDB" id="8554583at2759"/>
<evidence type="ECO:0000313" key="3">
    <source>
        <dbReference type="Proteomes" id="UP000770717"/>
    </source>
</evidence>
<keyword evidence="1" id="KW-0732">Signal</keyword>
<dbReference type="Pfam" id="PF18744">
    <property type="entry name" value="SNAD1"/>
    <property type="match status" value="1"/>
</dbReference>
<evidence type="ECO:0000256" key="1">
    <source>
        <dbReference type="SAM" id="SignalP"/>
    </source>
</evidence>
<keyword evidence="3" id="KW-1185">Reference proteome</keyword>
<feature type="signal peptide" evidence="1">
    <location>
        <begin position="1"/>
        <end position="20"/>
    </location>
</feature>
<feature type="chain" id="PRO_5035206518" evidence="1">
    <location>
        <begin position="21"/>
        <end position="232"/>
    </location>
</feature>
<reference evidence="2" key="1">
    <citation type="thesis" date="2020" institute="ProQuest LLC" country="789 East Eisenhower Parkway, Ann Arbor, MI, USA">
        <title>Comparative Genomics and Chromosome Evolution.</title>
        <authorList>
            <person name="Mudd A.B."/>
        </authorList>
    </citation>
    <scope>NUCLEOTIDE SEQUENCE</scope>
    <source>
        <strain evidence="2">HN-11 Male</strain>
        <tissue evidence="2">Kidney and liver</tissue>
    </source>
</reference>
<evidence type="ECO:0000313" key="2">
    <source>
        <dbReference type="EMBL" id="KAG9466448.1"/>
    </source>
</evidence>
<sequence>MRHTILTLLCLWSCILQVTPLTEEHVGRATYYFDQQIFRNQWAQYAYFVKFTGEECSGGLQLNVLQQVMGNINAADVLRTVRSGEIYEGTRMVAAAPKDIVLPNGNVGTEHSEFRLLNPDNNSPISRLLASAPAAGCVIFYSLNSPCVNTCTAPYGRYNIIDKLNHHRLPNNIQDKAFSFRNVFRYDQDRDAEIVWRNWNNLNNVMNLYRCPGNNCMKCVVNGVRNNNCFNS</sequence>
<dbReference type="EMBL" id="WNTK01002053">
    <property type="protein sequence ID" value="KAG9466448.1"/>
    <property type="molecule type" value="Genomic_DNA"/>
</dbReference>